<dbReference type="RefSeq" id="XP_022657763.1">
    <property type="nucleotide sequence ID" value="XM_022802028.1"/>
</dbReference>
<evidence type="ECO:0000313" key="8">
    <source>
        <dbReference type="Proteomes" id="UP000594260"/>
    </source>
</evidence>
<dbReference type="RefSeq" id="XP_022657764.1">
    <property type="nucleotide sequence ID" value="XM_022802029.1"/>
</dbReference>
<dbReference type="KEGG" id="vde:111248915"/>
<dbReference type="EnsemblMetazoa" id="XM_022802027">
    <property type="protein sequence ID" value="XP_022657762"/>
    <property type="gene ID" value="LOC111248915"/>
</dbReference>
<evidence type="ECO:0000256" key="2">
    <source>
        <dbReference type="ARBA" id="ARBA00022771"/>
    </source>
</evidence>
<keyword evidence="2 4" id="KW-0863">Zinc-finger</keyword>
<keyword evidence="8" id="KW-1185">Reference proteome</keyword>
<dbReference type="InterPro" id="IPR001841">
    <property type="entry name" value="Znf_RING"/>
</dbReference>
<evidence type="ECO:0000256" key="3">
    <source>
        <dbReference type="ARBA" id="ARBA00022833"/>
    </source>
</evidence>
<feature type="region of interest" description="Disordered" evidence="5">
    <location>
        <begin position="140"/>
        <end position="159"/>
    </location>
</feature>
<feature type="domain" description="RING-type" evidence="6">
    <location>
        <begin position="32"/>
        <end position="74"/>
    </location>
</feature>
<reference evidence="7" key="1">
    <citation type="submission" date="2021-01" db="UniProtKB">
        <authorList>
            <consortium name="EnsemblMetazoa"/>
        </authorList>
    </citation>
    <scope>IDENTIFICATION</scope>
</reference>
<dbReference type="EnsemblMetazoa" id="XM_022802028">
    <property type="protein sequence ID" value="XP_022657763"/>
    <property type="gene ID" value="LOC111248915"/>
</dbReference>
<dbReference type="InterPro" id="IPR017907">
    <property type="entry name" value="Znf_RING_CS"/>
</dbReference>
<proteinExistence type="predicted"/>
<protein>
    <recommendedName>
        <fullName evidence="6">RING-type domain-containing protein</fullName>
    </recommendedName>
</protein>
<dbReference type="OrthoDB" id="10464028at2759"/>
<dbReference type="RefSeq" id="XP_022657762.1">
    <property type="nucleotide sequence ID" value="XM_022802027.1"/>
</dbReference>
<dbReference type="GeneID" id="111248915"/>
<organism evidence="7 8">
    <name type="scientific">Varroa destructor</name>
    <name type="common">Honeybee mite</name>
    <dbReference type="NCBI Taxonomy" id="109461"/>
    <lineage>
        <taxon>Eukaryota</taxon>
        <taxon>Metazoa</taxon>
        <taxon>Ecdysozoa</taxon>
        <taxon>Arthropoda</taxon>
        <taxon>Chelicerata</taxon>
        <taxon>Arachnida</taxon>
        <taxon>Acari</taxon>
        <taxon>Parasitiformes</taxon>
        <taxon>Mesostigmata</taxon>
        <taxon>Gamasina</taxon>
        <taxon>Dermanyssoidea</taxon>
        <taxon>Varroidae</taxon>
        <taxon>Varroa</taxon>
    </lineage>
</organism>
<dbReference type="InParanoid" id="A0A7M7K552"/>
<evidence type="ECO:0000259" key="6">
    <source>
        <dbReference type="PROSITE" id="PS50089"/>
    </source>
</evidence>
<dbReference type="AlphaFoldDB" id="A0A7M7K552"/>
<dbReference type="PROSITE" id="PS00518">
    <property type="entry name" value="ZF_RING_1"/>
    <property type="match status" value="1"/>
</dbReference>
<evidence type="ECO:0000256" key="1">
    <source>
        <dbReference type="ARBA" id="ARBA00022723"/>
    </source>
</evidence>
<keyword evidence="1" id="KW-0479">Metal-binding</keyword>
<keyword evidence="3" id="KW-0862">Zinc</keyword>
<evidence type="ECO:0000256" key="5">
    <source>
        <dbReference type="SAM" id="MobiDB-lite"/>
    </source>
</evidence>
<sequence>MKLWGFSSLQLGAIEVAPANSEAQLQRKLAICSCCDYCCPVMRLGDCGHVFCQRCLVEQVVAEDISATICAICRRFVATMEIRIQEKFVTQLCCSCPACEVILKVKELRDHFVKCIRNPERVQGTTTKVLAIANKHRNSSEENHDIHEANSSFATSRRESEDLLENRMNVIEEKLRAMNRPTFPSFYAVQLIYNYKTSESCKTYRTPTVYTAGLGIYFAATTRSKSLYLRIALLEGVNLTQKIFSVLKVTVRHGQATEGSGHTTTLRNYEVGQLATLDSFFQSNERDNVILTVCIEQVEPWPF</sequence>
<dbReference type="GO" id="GO:0008270">
    <property type="term" value="F:zinc ion binding"/>
    <property type="evidence" value="ECO:0007669"/>
    <property type="project" value="UniProtKB-KW"/>
</dbReference>
<dbReference type="PROSITE" id="PS50089">
    <property type="entry name" value="ZF_RING_2"/>
    <property type="match status" value="1"/>
</dbReference>
<accession>A0A7M7K552</accession>
<dbReference type="EnsemblMetazoa" id="XM_022802029">
    <property type="protein sequence ID" value="XP_022657764"/>
    <property type="gene ID" value="LOC111248915"/>
</dbReference>
<evidence type="ECO:0000256" key="4">
    <source>
        <dbReference type="PROSITE-ProRule" id="PRU00175"/>
    </source>
</evidence>
<dbReference type="Proteomes" id="UP000594260">
    <property type="component" value="Unplaced"/>
</dbReference>
<name>A0A7M7K552_VARDE</name>
<evidence type="ECO:0000313" key="7">
    <source>
        <dbReference type="EnsemblMetazoa" id="XP_022657764"/>
    </source>
</evidence>